<reference evidence="2" key="1">
    <citation type="submission" date="2018-12" db="EMBL/GenBank/DDBJ databases">
        <title>Tengunoibacter tsumagoiensis gen. nov., sp. nov., Dictyobacter kobayashii sp. nov., D. alpinus sp. nov., and D. joshuensis sp. nov. and description of Dictyobacteraceae fam. nov. within the order Ktedonobacterales isolated from Tengu-no-mugimeshi.</title>
        <authorList>
            <person name="Wang C.M."/>
            <person name="Zheng Y."/>
            <person name="Sakai Y."/>
            <person name="Toyoda A."/>
            <person name="Minakuchi Y."/>
            <person name="Abe K."/>
            <person name="Yokota A."/>
            <person name="Yabe S."/>
        </authorList>
    </citation>
    <scope>NUCLEOTIDE SEQUENCE [LARGE SCALE GENOMIC DNA]</scope>
    <source>
        <strain evidence="2">S-27</strain>
    </source>
</reference>
<protein>
    <submittedName>
        <fullName evidence="1">Uncharacterized protein</fullName>
    </submittedName>
</protein>
<sequence>MYYKLHAQPRLQKLLCLLFADLLEPDGAFEANVYAELEQYWLQVLQQAQTLLVAQGHFRRDCCAR</sequence>
<dbReference type="EMBL" id="BIFQ01000002">
    <property type="protein sequence ID" value="GCE09231.1"/>
    <property type="molecule type" value="Genomic_DNA"/>
</dbReference>
<comment type="caution">
    <text evidence="1">The sequence shown here is derived from an EMBL/GenBank/DDBJ whole genome shotgun (WGS) entry which is preliminary data.</text>
</comment>
<evidence type="ECO:0000313" key="2">
    <source>
        <dbReference type="Proteomes" id="UP000287224"/>
    </source>
</evidence>
<name>A0A401ZQT9_9CHLR</name>
<accession>A0A401ZQT9</accession>
<evidence type="ECO:0000313" key="1">
    <source>
        <dbReference type="EMBL" id="GCE09231.1"/>
    </source>
</evidence>
<dbReference type="Proteomes" id="UP000287224">
    <property type="component" value="Unassembled WGS sequence"/>
</dbReference>
<proteinExistence type="predicted"/>
<gene>
    <name evidence="1" type="ORF">KDAU_65600</name>
</gene>
<keyword evidence="2" id="KW-1185">Reference proteome</keyword>
<dbReference type="AlphaFoldDB" id="A0A401ZQT9"/>
<organism evidence="1 2">
    <name type="scientific">Dictyobacter aurantiacus</name>
    <dbReference type="NCBI Taxonomy" id="1936993"/>
    <lineage>
        <taxon>Bacteria</taxon>
        <taxon>Bacillati</taxon>
        <taxon>Chloroflexota</taxon>
        <taxon>Ktedonobacteria</taxon>
        <taxon>Ktedonobacterales</taxon>
        <taxon>Dictyobacteraceae</taxon>
        <taxon>Dictyobacter</taxon>
    </lineage>
</organism>